<keyword evidence="4" id="KW-1185">Reference proteome</keyword>
<dbReference type="Proteomes" id="UP000663880">
    <property type="component" value="Unassembled WGS sequence"/>
</dbReference>
<dbReference type="InterPro" id="IPR036208">
    <property type="entry name" value="VHL_sf"/>
</dbReference>
<dbReference type="SUPFAM" id="SSF49468">
    <property type="entry name" value="VHL"/>
    <property type="match status" value="1"/>
</dbReference>
<evidence type="ECO:0000259" key="2">
    <source>
        <dbReference type="Pfam" id="PF01847"/>
    </source>
</evidence>
<proteinExistence type="inferred from homology"/>
<evidence type="ECO:0000313" key="3">
    <source>
        <dbReference type="EMBL" id="CAF4860492.1"/>
    </source>
</evidence>
<feature type="domain" description="von Hippel-Lindau disease tumour suppressor beta" evidence="2">
    <location>
        <begin position="22"/>
        <end position="100"/>
    </location>
</feature>
<dbReference type="AlphaFoldDB" id="A0A821SL16"/>
<reference evidence="3" key="1">
    <citation type="submission" date="2021-02" db="EMBL/GenBank/DDBJ databases">
        <authorList>
            <person name="Steward A R."/>
        </authorList>
    </citation>
    <scope>NUCLEOTIDE SEQUENCE</scope>
</reference>
<name>A0A821SL16_9NEOP</name>
<comment type="similarity">
    <text evidence="1">Belongs to the VHL family.</text>
</comment>
<dbReference type="OrthoDB" id="413400at2759"/>
<dbReference type="EMBL" id="CAJOBZ010000019">
    <property type="protein sequence ID" value="CAF4860492.1"/>
    <property type="molecule type" value="Genomic_DNA"/>
</dbReference>
<dbReference type="InterPro" id="IPR024053">
    <property type="entry name" value="VHL_beta_dom"/>
</dbReference>
<comment type="caution">
    <text evidence="3">The sequence shown here is derived from an EMBL/GenBank/DDBJ whole genome shotgun (WGS) entry which is preliminary data.</text>
</comment>
<accession>A0A821SL16</accession>
<dbReference type="InterPro" id="IPR022772">
    <property type="entry name" value="VHL_tumour_suppress_b/a_dom"/>
</dbReference>
<sequence>MSESDESDLLYEIDAHGQSMLVRSLESTQRAYLRFTNKTSRPIDIWWRDFRGVKRHYVRLEGGRYFDVNSFITHPWEFTDVATKERYVINNNPIYRPPTNIGGMMFRANWNITIGVRSLRHTVLLALALHLKDSNAVNALGLPRVLAEELQRLTILFHIPQPPPSRD</sequence>
<gene>
    <name evidence="3" type="ORF">PMACD_LOCUS7874</name>
</gene>
<dbReference type="Gene3D" id="2.60.40.780">
    <property type="entry name" value="von Hippel-Lindau disease tumour suppressor, beta domain"/>
    <property type="match status" value="1"/>
</dbReference>
<dbReference type="CDD" id="cd05468">
    <property type="entry name" value="pVHL"/>
    <property type="match status" value="1"/>
</dbReference>
<dbReference type="Pfam" id="PF01847">
    <property type="entry name" value="VHL"/>
    <property type="match status" value="1"/>
</dbReference>
<organism evidence="3 4">
    <name type="scientific">Pieris macdunnoughi</name>
    <dbReference type="NCBI Taxonomy" id="345717"/>
    <lineage>
        <taxon>Eukaryota</taxon>
        <taxon>Metazoa</taxon>
        <taxon>Ecdysozoa</taxon>
        <taxon>Arthropoda</taxon>
        <taxon>Hexapoda</taxon>
        <taxon>Insecta</taxon>
        <taxon>Pterygota</taxon>
        <taxon>Neoptera</taxon>
        <taxon>Endopterygota</taxon>
        <taxon>Lepidoptera</taxon>
        <taxon>Glossata</taxon>
        <taxon>Ditrysia</taxon>
        <taxon>Papilionoidea</taxon>
        <taxon>Pieridae</taxon>
        <taxon>Pierinae</taxon>
        <taxon>Pieris</taxon>
    </lineage>
</organism>
<evidence type="ECO:0000313" key="4">
    <source>
        <dbReference type="Proteomes" id="UP000663880"/>
    </source>
</evidence>
<protein>
    <recommendedName>
        <fullName evidence="2">von Hippel-Lindau disease tumour suppressor beta domain-containing protein</fullName>
    </recommendedName>
</protein>
<evidence type="ECO:0000256" key="1">
    <source>
        <dbReference type="ARBA" id="ARBA00010057"/>
    </source>
</evidence>
<dbReference type="InterPro" id="IPR037140">
    <property type="entry name" value="VHL_beta_dom_sf"/>
</dbReference>